<evidence type="ECO:0000256" key="6">
    <source>
        <dbReference type="ARBA" id="ARBA00022989"/>
    </source>
</evidence>
<evidence type="ECO:0000256" key="3">
    <source>
        <dbReference type="ARBA" id="ARBA00022475"/>
    </source>
</evidence>
<dbReference type="InterPro" id="IPR055348">
    <property type="entry name" value="DctQ"/>
</dbReference>
<feature type="transmembrane region" description="Helical" evidence="9">
    <location>
        <begin position="59"/>
        <end position="78"/>
    </location>
</feature>
<keyword evidence="4 9" id="KW-0997">Cell inner membrane</keyword>
<feature type="transmembrane region" description="Helical" evidence="9">
    <location>
        <begin position="99"/>
        <end position="119"/>
    </location>
</feature>
<evidence type="ECO:0000256" key="5">
    <source>
        <dbReference type="ARBA" id="ARBA00022692"/>
    </source>
</evidence>
<dbReference type="PANTHER" id="PTHR35011:SF10">
    <property type="entry name" value="TRAP TRANSPORTER SMALL PERMEASE PROTEIN"/>
    <property type="match status" value="1"/>
</dbReference>
<feature type="domain" description="Tripartite ATP-independent periplasmic transporters DctQ component" evidence="10">
    <location>
        <begin position="36"/>
        <end position="160"/>
    </location>
</feature>
<gene>
    <name evidence="11" type="ORF">M0H32_23180</name>
</gene>
<comment type="subcellular location">
    <subcellularLocation>
        <location evidence="1 9">Cell inner membrane</location>
        <topology evidence="1 9">Multi-pass membrane protein</topology>
    </subcellularLocation>
</comment>
<name>A0ABT0H061_9HYPH</name>
<keyword evidence="6 9" id="KW-1133">Transmembrane helix</keyword>
<dbReference type="Pfam" id="PF04290">
    <property type="entry name" value="DctQ"/>
    <property type="match status" value="1"/>
</dbReference>
<feature type="transmembrane region" description="Helical" evidence="9">
    <location>
        <begin position="139"/>
        <end position="159"/>
    </location>
</feature>
<reference evidence="11" key="1">
    <citation type="submission" date="2022-04" db="EMBL/GenBank/DDBJ databases">
        <title>Roseibium sp. CAU 1639 isolated from mud.</title>
        <authorList>
            <person name="Kim W."/>
        </authorList>
    </citation>
    <scope>NUCLEOTIDE SEQUENCE</scope>
    <source>
        <strain evidence="11">CAU 1639</strain>
    </source>
</reference>
<dbReference type="RefSeq" id="WP_248158040.1">
    <property type="nucleotide sequence ID" value="NZ_JALNMJ010000021.1"/>
</dbReference>
<evidence type="ECO:0000256" key="7">
    <source>
        <dbReference type="ARBA" id="ARBA00023136"/>
    </source>
</evidence>
<evidence type="ECO:0000313" key="11">
    <source>
        <dbReference type="EMBL" id="MCK7615080.1"/>
    </source>
</evidence>
<comment type="function">
    <text evidence="9">Part of the tripartite ATP-independent periplasmic (TRAP) transport system.</text>
</comment>
<sequence length="164" mass="17632">MQLENLGSSGAPTARWRSVLEVPLILLGAAGLFLLMGLSVSDALLRSFFNRPIFGANDYAQILLSFVVALSLPLCVLSGRLIAIDTLVARLPRAVQRPLDWLTTALGAGILAYLGWRAFVNAQEAALFGETTLLLQLPFGPSYYAIAFGCALSALVLLVERLLK</sequence>
<keyword evidence="3" id="KW-1003">Cell membrane</keyword>
<organism evidence="11 12">
    <name type="scientific">Roseibium sediminicola</name>
    <dbReference type="NCBI Taxonomy" id="2933272"/>
    <lineage>
        <taxon>Bacteria</taxon>
        <taxon>Pseudomonadati</taxon>
        <taxon>Pseudomonadota</taxon>
        <taxon>Alphaproteobacteria</taxon>
        <taxon>Hyphomicrobiales</taxon>
        <taxon>Stappiaceae</taxon>
        <taxon>Roseibium</taxon>
    </lineage>
</organism>
<proteinExistence type="inferred from homology"/>
<evidence type="ECO:0000256" key="9">
    <source>
        <dbReference type="RuleBase" id="RU369079"/>
    </source>
</evidence>
<evidence type="ECO:0000259" key="10">
    <source>
        <dbReference type="Pfam" id="PF04290"/>
    </source>
</evidence>
<dbReference type="PANTHER" id="PTHR35011">
    <property type="entry name" value="2,3-DIKETO-L-GULONATE TRAP TRANSPORTER SMALL PERMEASE PROTEIN YIAM"/>
    <property type="match status" value="1"/>
</dbReference>
<evidence type="ECO:0000256" key="8">
    <source>
        <dbReference type="ARBA" id="ARBA00038436"/>
    </source>
</evidence>
<keyword evidence="12" id="KW-1185">Reference proteome</keyword>
<feature type="transmembrane region" description="Helical" evidence="9">
    <location>
        <begin position="20"/>
        <end position="39"/>
    </location>
</feature>
<evidence type="ECO:0000256" key="4">
    <source>
        <dbReference type="ARBA" id="ARBA00022519"/>
    </source>
</evidence>
<protein>
    <recommendedName>
        <fullName evidence="9">TRAP transporter small permease protein</fullName>
    </recommendedName>
</protein>
<dbReference type="InterPro" id="IPR007387">
    <property type="entry name" value="TRAP_DctQ"/>
</dbReference>
<evidence type="ECO:0000256" key="1">
    <source>
        <dbReference type="ARBA" id="ARBA00004429"/>
    </source>
</evidence>
<keyword evidence="2 9" id="KW-0813">Transport</keyword>
<accession>A0ABT0H061</accession>
<evidence type="ECO:0000313" key="12">
    <source>
        <dbReference type="Proteomes" id="UP001431221"/>
    </source>
</evidence>
<dbReference type="EMBL" id="JALNMJ010000021">
    <property type="protein sequence ID" value="MCK7615080.1"/>
    <property type="molecule type" value="Genomic_DNA"/>
</dbReference>
<comment type="caution">
    <text evidence="11">The sequence shown here is derived from an EMBL/GenBank/DDBJ whole genome shotgun (WGS) entry which is preliminary data.</text>
</comment>
<evidence type="ECO:0000256" key="2">
    <source>
        <dbReference type="ARBA" id="ARBA00022448"/>
    </source>
</evidence>
<comment type="subunit">
    <text evidence="9">The complex comprises the extracytoplasmic solute receptor protein and the two transmembrane proteins.</text>
</comment>
<dbReference type="Proteomes" id="UP001431221">
    <property type="component" value="Unassembled WGS sequence"/>
</dbReference>
<keyword evidence="5 9" id="KW-0812">Transmembrane</keyword>
<keyword evidence="7 9" id="KW-0472">Membrane</keyword>
<comment type="similarity">
    <text evidence="8 9">Belongs to the TRAP transporter small permease family.</text>
</comment>